<feature type="non-terminal residue" evidence="1">
    <location>
        <position position="1"/>
    </location>
</feature>
<dbReference type="EMBL" id="REGN01008470">
    <property type="protein sequence ID" value="RNA03504.1"/>
    <property type="molecule type" value="Genomic_DNA"/>
</dbReference>
<dbReference type="AlphaFoldDB" id="A0A3M7PX24"/>
<gene>
    <name evidence="1" type="ORF">BpHYR1_022936</name>
</gene>
<organism evidence="1 2">
    <name type="scientific">Brachionus plicatilis</name>
    <name type="common">Marine rotifer</name>
    <name type="synonym">Brachionus muelleri</name>
    <dbReference type="NCBI Taxonomy" id="10195"/>
    <lineage>
        <taxon>Eukaryota</taxon>
        <taxon>Metazoa</taxon>
        <taxon>Spiralia</taxon>
        <taxon>Gnathifera</taxon>
        <taxon>Rotifera</taxon>
        <taxon>Eurotatoria</taxon>
        <taxon>Monogononta</taxon>
        <taxon>Pseudotrocha</taxon>
        <taxon>Ploima</taxon>
        <taxon>Brachionidae</taxon>
        <taxon>Brachionus</taxon>
    </lineage>
</organism>
<proteinExistence type="predicted"/>
<keyword evidence="2" id="KW-1185">Reference proteome</keyword>
<accession>A0A3M7PX24</accession>
<reference evidence="1 2" key="1">
    <citation type="journal article" date="2018" name="Sci. Rep.">
        <title>Genomic signatures of local adaptation to the degree of environmental predictability in rotifers.</title>
        <authorList>
            <person name="Franch-Gras L."/>
            <person name="Hahn C."/>
            <person name="Garcia-Roger E.M."/>
            <person name="Carmona M.J."/>
            <person name="Serra M."/>
            <person name="Gomez A."/>
        </authorList>
    </citation>
    <scope>NUCLEOTIDE SEQUENCE [LARGE SCALE GENOMIC DNA]</scope>
    <source>
        <strain evidence="1">HYR1</strain>
    </source>
</reference>
<name>A0A3M7PX24_BRAPC</name>
<evidence type="ECO:0000313" key="1">
    <source>
        <dbReference type="EMBL" id="RNA03504.1"/>
    </source>
</evidence>
<evidence type="ECO:0000313" key="2">
    <source>
        <dbReference type="Proteomes" id="UP000276133"/>
    </source>
</evidence>
<sequence length="59" mass="7032">FDPIPIVIKLNTELSLLSLVKIIEQDFSTEIFIFHLKSHCSNSTNKNFKQFFYKKRLEK</sequence>
<protein>
    <submittedName>
        <fullName evidence="1">Uncharacterized protein</fullName>
    </submittedName>
</protein>
<dbReference type="Proteomes" id="UP000276133">
    <property type="component" value="Unassembled WGS sequence"/>
</dbReference>
<comment type="caution">
    <text evidence="1">The sequence shown here is derived from an EMBL/GenBank/DDBJ whole genome shotgun (WGS) entry which is preliminary data.</text>
</comment>